<dbReference type="InterPro" id="IPR004591">
    <property type="entry name" value="Rfa1"/>
</dbReference>
<dbReference type="Pfam" id="PF08646">
    <property type="entry name" value="Rep_fac-A_C"/>
    <property type="match status" value="1"/>
</dbReference>
<evidence type="ECO:0000256" key="12">
    <source>
        <dbReference type="RuleBase" id="RU364130"/>
    </source>
</evidence>
<comment type="subcellular location">
    <subcellularLocation>
        <location evidence="1 12">Nucleus</location>
    </subcellularLocation>
</comment>
<dbReference type="Gene3D" id="1.10.1200.240">
    <property type="match status" value="1"/>
</dbReference>
<feature type="compositionally biased region" description="Low complexity" evidence="13">
    <location>
        <begin position="147"/>
        <end position="160"/>
    </location>
</feature>
<evidence type="ECO:0000256" key="7">
    <source>
        <dbReference type="ARBA" id="ARBA00022833"/>
    </source>
</evidence>
<keyword evidence="7 12" id="KW-0862">Zinc</keyword>
<dbReference type="CDD" id="cd04477">
    <property type="entry name" value="RPA1N"/>
    <property type="match status" value="1"/>
</dbReference>
<dbReference type="NCBIfam" id="NF006343">
    <property type="entry name" value="PRK08570.1"/>
    <property type="match status" value="1"/>
</dbReference>
<dbReference type="NCBIfam" id="TIGR00617">
    <property type="entry name" value="rpa1"/>
    <property type="match status" value="1"/>
</dbReference>
<comment type="similarity">
    <text evidence="3">Belongs to the eukaryotic ribosomal protein eL19 family.</text>
</comment>
<reference evidence="15" key="1">
    <citation type="submission" date="2022-10" db="EMBL/GenBank/DDBJ databases">
        <title>Culturing micro-colonial fungi from biological soil crusts in the Mojave desert and describing Neophaeococcomyces mojavensis, and introducing the new genera and species Taxawa tesnikishii.</title>
        <authorList>
            <person name="Kurbessoian T."/>
            <person name="Stajich J.E."/>
        </authorList>
    </citation>
    <scope>NUCLEOTIDE SEQUENCE</scope>
    <source>
        <strain evidence="15">TK_1</strain>
    </source>
</reference>
<proteinExistence type="inferred from homology"/>
<dbReference type="CDD" id="cd01417">
    <property type="entry name" value="Ribosomal_L19e_E"/>
    <property type="match status" value="1"/>
</dbReference>
<keyword evidence="16" id="KW-1185">Reference proteome</keyword>
<dbReference type="InterPro" id="IPR013955">
    <property type="entry name" value="Rep_factor-A_C"/>
</dbReference>
<dbReference type="Pfam" id="PF25476">
    <property type="entry name" value="Ribosomal_L19e_C"/>
    <property type="match status" value="1"/>
</dbReference>
<dbReference type="SUPFAM" id="SSF50249">
    <property type="entry name" value="Nucleic acid-binding proteins"/>
    <property type="match status" value="4"/>
</dbReference>
<evidence type="ECO:0000256" key="2">
    <source>
        <dbReference type="ARBA" id="ARBA00005690"/>
    </source>
</evidence>
<dbReference type="SUPFAM" id="SSF48140">
    <property type="entry name" value="Ribosomal protein L19 (L19e)"/>
    <property type="match status" value="1"/>
</dbReference>
<dbReference type="InterPro" id="IPR000196">
    <property type="entry name" value="Ribosomal_eL19_dom"/>
</dbReference>
<dbReference type="EMBL" id="JAPDRL010000010">
    <property type="protein sequence ID" value="KAJ9667800.1"/>
    <property type="molecule type" value="Genomic_DNA"/>
</dbReference>
<dbReference type="InterPro" id="IPR057260">
    <property type="entry name" value="Ribosomal_L19e_C"/>
</dbReference>
<dbReference type="CDD" id="cd04476">
    <property type="entry name" value="RPA1_DBD_C"/>
    <property type="match status" value="1"/>
</dbReference>
<evidence type="ECO:0000259" key="14">
    <source>
        <dbReference type="SMART" id="SM01416"/>
    </source>
</evidence>
<comment type="subunit">
    <text evidence="12">Component of the heterotrimeric canonical replication protein A complex (RPA).</text>
</comment>
<dbReference type="Pfam" id="PF16900">
    <property type="entry name" value="REPA_OB_2"/>
    <property type="match status" value="1"/>
</dbReference>
<dbReference type="Proteomes" id="UP001172684">
    <property type="component" value="Unassembled WGS sequence"/>
</dbReference>
<evidence type="ECO:0000256" key="11">
    <source>
        <dbReference type="ARBA" id="ARBA00023274"/>
    </source>
</evidence>
<name>A0ABQ9NZK0_9PEZI</name>
<feature type="compositionally biased region" description="Basic and acidic residues" evidence="13">
    <location>
        <begin position="739"/>
        <end position="760"/>
    </location>
</feature>
<feature type="region of interest" description="Disordered" evidence="13">
    <location>
        <begin position="739"/>
        <end position="767"/>
    </location>
</feature>
<evidence type="ECO:0000256" key="10">
    <source>
        <dbReference type="ARBA" id="ARBA00023242"/>
    </source>
</evidence>
<evidence type="ECO:0000256" key="13">
    <source>
        <dbReference type="SAM" id="MobiDB-lite"/>
    </source>
</evidence>
<dbReference type="InterPro" id="IPR007199">
    <property type="entry name" value="Rep_factor-A_N"/>
</dbReference>
<dbReference type="Pfam" id="PF04057">
    <property type="entry name" value="Rep-A_N"/>
    <property type="match status" value="1"/>
</dbReference>
<keyword evidence="10 12" id="KW-0539">Nucleus</keyword>
<evidence type="ECO:0000313" key="16">
    <source>
        <dbReference type="Proteomes" id="UP001172684"/>
    </source>
</evidence>
<dbReference type="InterPro" id="IPR039547">
    <property type="entry name" value="Ribosomal_eL19"/>
</dbReference>
<dbReference type="PANTHER" id="PTHR10722">
    <property type="entry name" value="60S RIBOSOMAL PROTEIN L19"/>
    <property type="match status" value="1"/>
</dbReference>
<evidence type="ECO:0000256" key="3">
    <source>
        <dbReference type="ARBA" id="ARBA00011082"/>
    </source>
</evidence>
<gene>
    <name evidence="15" type="primary">RFA1</name>
    <name evidence="15" type="ORF">H2201_001986</name>
</gene>
<keyword evidence="11" id="KW-0687">Ribonucleoprotein</keyword>
<comment type="similarity">
    <text evidence="2 12">Belongs to the replication factor A protein 1 family.</text>
</comment>
<evidence type="ECO:0000256" key="4">
    <source>
        <dbReference type="ARBA" id="ARBA00022705"/>
    </source>
</evidence>
<keyword evidence="8" id="KW-0689">Ribosomal protein</keyword>
<dbReference type="InterPro" id="IPR033935">
    <property type="entry name" value="Ribosomal_eL19_euk"/>
</dbReference>
<organism evidence="15 16">
    <name type="scientific">Coniosporium apollinis</name>
    <dbReference type="NCBI Taxonomy" id="61459"/>
    <lineage>
        <taxon>Eukaryota</taxon>
        <taxon>Fungi</taxon>
        <taxon>Dikarya</taxon>
        <taxon>Ascomycota</taxon>
        <taxon>Pezizomycotina</taxon>
        <taxon>Dothideomycetes</taxon>
        <taxon>Dothideomycetes incertae sedis</taxon>
        <taxon>Coniosporium</taxon>
    </lineage>
</organism>
<sequence length="767" mass="86190">MSAEAASHITQGALRAIFDQGRETVGEPVVQAVQIKPLEAKGDGPERYRVVFSDMQNFVQSMIAEKYSSVVSDGTLKRGAIVRLIQYTPNVIKGKKILIVGEVQVLSELGEHEKLGNPKGLEAAPEQEQQNAQPGSISGDGFYGAKPQQQQLQPQRQNLPSRTNASADSSANHGNIYPIEALSPYSHKWTIKARVTYKSPIKTWHKQSSEGKLFSVNLLDESGEIKMTGFNAECDAWYNVLQEGSVYYISSPCKVNMAKKQFSNLNNDYELVLERDTVIEAAPDQSSVPQVRFNFTSIGDLESVEKNTTIDTIGVLQQVGEVSEIVSKTTSKPYAKRELTLVDNTNHSVRLTIWGDTAHSFDAPEGSAIAFKGVKVSDFGGRSLSLLSSGSMTVDPDIDEAHKLKGWYDAQGRHDTFQSFQNMGASLGGGGNSSKTIQEVKDENLGMNEEKPDYFNLKATVVFIKQDNIAYPACLSPDCNKKVVEVDPGQWRCEKCDKTHPRPQYRYMMSINVSDHTGQMWLSAFDDHGRLLLGMDADQIMAWKEEENKQALDDAFQAANCRTYIFRCRAKMDNFQDQQRVNLTTQKRLAASVAGCGKRKIWMDPNESNELSNANSRNTIRKLLKDGLIIKKPVTMHSRARARALTAARRIGRHRGFGKRKGTADARMPSQVLWMRHQRVLRRLLVKYRASGKIDKHLYHELYALSKGNTFKHKRALVEHIHRAKAEKQRERIIKEEMDAKRAKTRAARERRQQRVEAKRQATVAEE</sequence>
<evidence type="ECO:0000256" key="6">
    <source>
        <dbReference type="ARBA" id="ARBA00022771"/>
    </source>
</evidence>
<keyword evidence="9 12" id="KW-0238">DNA-binding</keyword>
<keyword evidence="4 12" id="KW-0235">DNA replication</keyword>
<keyword evidence="6 12" id="KW-0863">Zinc-finger</keyword>
<dbReference type="InterPro" id="IPR031657">
    <property type="entry name" value="REPA_OB_2"/>
</dbReference>
<dbReference type="Pfam" id="PF01336">
    <property type="entry name" value="tRNA_anti-codon"/>
    <property type="match status" value="1"/>
</dbReference>
<dbReference type="CDD" id="cd04474">
    <property type="entry name" value="RPA1_DBD_A"/>
    <property type="match status" value="1"/>
</dbReference>
<dbReference type="InterPro" id="IPR012340">
    <property type="entry name" value="NA-bd_OB-fold"/>
</dbReference>
<feature type="compositionally biased region" description="Polar residues" evidence="13">
    <location>
        <begin position="161"/>
        <end position="171"/>
    </location>
</feature>
<protein>
    <recommendedName>
        <fullName evidence="12">Replication protein A subunit</fullName>
    </recommendedName>
</protein>
<evidence type="ECO:0000256" key="8">
    <source>
        <dbReference type="ARBA" id="ARBA00022980"/>
    </source>
</evidence>
<evidence type="ECO:0000313" key="15">
    <source>
        <dbReference type="EMBL" id="KAJ9667800.1"/>
    </source>
</evidence>
<dbReference type="InterPro" id="IPR004365">
    <property type="entry name" value="NA-bd_OB_tRNA"/>
</dbReference>
<dbReference type="CDD" id="cd04475">
    <property type="entry name" value="RPA1_DBD_B"/>
    <property type="match status" value="1"/>
</dbReference>
<keyword evidence="5 12" id="KW-0479">Metal-binding</keyword>
<dbReference type="SMART" id="SM01416">
    <property type="entry name" value="Ribosomal_L19e"/>
    <property type="match status" value="1"/>
</dbReference>
<comment type="caution">
    <text evidence="15">The sequence shown here is derived from an EMBL/GenBank/DDBJ whole genome shotgun (WGS) entry which is preliminary data.</text>
</comment>
<evidence type="ECO:0000256" key="1">
    <source>
        <dbReference type="ARBA" id="ARBA00004123"/>
    </source>
</evidence>
<evidence type="ECO:0000256" key="9">
    <source>
        <dbReference type="ARBA" id="ARBA00023125"/>
    </source>
</evidence>
<accession>A0ABQ9NZK0</accession>
<dbReference type="Gene3D" id="1.10.1650.10">
    <property type="match status" value="1"/>
</dbReference>
<evidence type="ECO:0000256" key="5">
    <source>
        <dbReference type="ARBA" id="ARBA00022723"/>
    </source>
</evidence>
<comment type="function">
    <text evidence="12">As part of the replication protein A (RPA/RP-A), a single-stranded DNA-binding heterotrimeric complex, may play an essential role in DNA replication, recombination and repair. Binds and stabilizes single-stranded DNA intermediates, preventing complementary DNA reannealing and recruiting different proteins involved in DNA metabolism.</text>
</comment>
<dbReference type="InterPro" id="IPR035970">
    <property type="entry name" value="60S_ribosomal_eL19_sf"/>
</dbReference>
<dbReference type="InterPro" id="IPR015972">
    <property type="entry name" value="Ribosomal_eL19_dom1"/>
</dbReference>
<dbReference type="Gene3D" id="2.40.50.140">
    <property type="entry name" value="Nucleic acid-binding proteins"/>
    <property type="match status" value="5"/>
</dbReference>
<feature type="compositionally biased region" description="Low complexity" evidence="13">
    <location>
        <begin position="122"/>
        <end position="134"/>
    </location>
</feature>
<dbReference type="InterPro" id="IPR047192">
    <property type="entry name" value="Euk_RPA1_DBD_C"/>
</dbReference>
<feature type="domain" description="Large ribosomal subunit protein eL19" evidence="14">
    <location>
        <begin position="582"/>
        <end position="725"/>
    </location>
</feature>
<feature type="region of interest" description="Disordered" evidence="13">
    <location>
        <begin position="116"/>
        <end position="171"/>
    </location>
</feature>